<sequence>MPVTVLNMLDVIIGPPGMITTGAGENEAVERNFPKNHDLLLNSVMKDLSKLFTINCIEDCGEDHVRTPVGAPGRAACKPDFLDWIEG</sequence>
<organism evidence="1 2">
    <name type="scientific">Arthrobacter oryzae</name>
    <dbReference type="NCBI Taxonomy" id="409290"/>
    <lineage>
        <taxon>Bacteria</taxon>
        <taxon>Bacillati</taxon>
        <taxon>Actinomycetota</taxon>
        <taxon>Actinomycetes</taxon>
        <taxon>Micrococcales</taxon>
        <taxon>Micrococcaceae</taxon>
        <taxon>Arthrobacter</taxon>
    </lineage>
</organism>
<proteinExistence type="predicted"/>
<dbReference type="Proteomes" id="UP000273807">
    <property type="component" value="Unassembled WGS sequence"/>
</dbReference>
<accession>A0A3N0C3H2</accession>
<dbReference type="AlphaFoldDB" id="A0A3N0C3H2"/>
<gene>
    <name evidence="1" type="ORF">D7003_07675</name>
</gene>
<evidence type="ECO:0000313" key="1">
    <source>
        <dbReference type="EMBL" id="RNL57167.1"/>
    </source>
</evidence>
<comment type="caution">
    <text evidence="1">The sequence shown here is derived from an EMBL/GenBank/DDBJ whole genome shotgun (WGS) entry which is preliminary data.</text>
</comment>
<protein>
    <submittedName>
        <fullName evidence="1">Uncharacterized protein</fullName>
    </submittedName>
</protein>
<evidence type="ECO:0000313" key="2">
    <source>
        <dbReference type="Proteomes" id="UP000273807"/>
    </source>
</evidence>
<name>A0A3N0C3H2_9MICC</name>
<reference evidence="1 2" key="1">
    <citation type="submission" date="2018-10" db="EMBL/GenBank/DDBJ databases">
        <title>Genome sequencing of Arthrobacter oryzae TNB02.</title>
        <authorList>
            <person name="Cho Y.-J."/>
            <person name="Cho A."/>
            <person name="Kim O.-S."/>
        </authorList>
    </citation>
    <scope>NUCLEOTIDE SEQUENCE [LARGE SCALE GENOMIC DNA]</scope>
    <source>
        <strain evidence="1 2">TNB02</strain>
    </source>
</reference>
<keyword evidence="2" id="KW-1185">Reference proteome</keyword>
<dbReference type="EMBL" id="RBED01000080">
    <property type="protein sequence ID" value="RNL57167.1"/>
    <property type="molecule type" value="Genomic_DNA"/>
</dbReference>